<gene>
    <name evidence="2" type="ORF">D9J61_12960</name>
    <name evidence="3" type="ORF">F9B07_21760</name>
</gene>
<protein>
    <submittedName>
        <fullName evidence="3">Uncharacterized protein</fullName>
    </submittedName>
</protein>
<dbReference type="Proteomes" id="UP000382540">
    <property type="component" value="Unassembled WGS sequence"/>
</dbReference>
<dbReference type="Proteomes" id="UP000486847">
    <property type="component" value="Unassembled WGS sequence"/>
</dbReference>
<feature type="transmembrane region" description="Helical" evidence="1">
    <location>
        <begin position="37"/>
        <end position="60"/>
    </location>
</feature>
<sequence>MEIFWKPLGMGAVAVFIGIVLLWLIPEYKKTPRKAAVAVINIGVALMLAVAVGMIAVMMMTPAGT</sequence>
<keyword evidence="1" id="KW-1133">Transmembrane helix</keyword>
<keyword evidence="1" id="KW-0812">Transmembrane</keyword>
<evidence type="ECO:0000313" key="3">
    <source>
        <dbReference type="EMBL" id="MTE91398.1"/>
    </source>
</evidence>
<evidence type="ECO:0000313" key="2">
    <source>
        <dbReference type="EMBL" id="EAC1532927.1"/>
    </source>
</evidence>
<reference evidence="2 4" key="1">
    <citation type="submission" date="2018-10" db="EMBL/GenBank/DDBJ databases">
        <authorList>
            <consortium name="NARMS: The National Antimicrobial Resistance Monitoring System"/>
        </authorList>
    </citation>
    <scope>NUCLEOTIDE SEQUENCE [LARGE SCALE GENOMIC DNA]</scope>
    <source>
        <strain evidence="2 4">CVM N17EC1330</strain>
    </source>
</reference>
<name>A0A271R054_ECOLX</name>
<evidence type="ECO:0000313" key="4">
    <source>
        <dbReference type="Proteomes" id="UP000382540"/>
    </source>
</evidence>
<feature type="transmembrane region" description="Helical" evidence="1">
    <location>
        <begin position="6"/>
        <end position="25"/>
    </location>
</feature>
<dbReference type="RefSeq" id="WP_004196234.1">
    <property type="nucleotide sequence ID" value="NC_023907.1"/>
</dbReference>
<dbReference type="AlphaFoldDB" id="A0A271R054"/>
<evidence type="ECO:0000313" key="5">
    <source>
        <dbReference type="Proteomes" id="UP000486847"/>
    </source>
</evidence>
<evidence type="ECO:0000256" key="1">
    <source>
        <dbReference type="SAM" id="Phobius"/>
    </source>
</evidence>
<reference evidence="3 5" key="2">
    <citation type="submission" date="2019-10" db="EMBL/GenBank/DDBJ databases">
        <title>Comparative genomic analysis of antimicrobial resistant Escherichia coli of diverse origin.</title>
        <authorList>
            <person name="Ghatak S."/>
            <person name="Milton A.P."/>
            <person name="Rhetso K."/>
            <person name="Purkait D."/>
            <person name="Das S."/>
            <person name="Puro K.-U."/>
            <person name="Shakuntala I."/>
            <person name="Sen A."/>
            <person name="Sanjukta R."/>
            <person name="Priya G.B."/>
            <person name="Mawlong M."/>
            <person name="Lyngdoh V."/>
            <person name="Rynghang J."/>
            <person name="Mawphlang B.L."/>
        </authorList>
    </citation>
    <scope>NUCLEOTIDE SEQUENCE [LARGE SCALE GENOMIC DNA]</scope>
    <source>
        <strain evidence="3 5">SE161</strain>
    </source>
</reference>
<dbReference type="EMBL" id="AAAGZE010000028">
    <property type="protein sequence ID" value="EAC1532927.1"/>
    <property type="molecule type" value="Genomic_DNA"/>
</dbReference>
<accession>A0A271R054</accession>
<proteinExistence type="predicted"/>
<keyword evidence="1" id="KW-0472">Membrane</keyword>
<dbReference type="EMBL" id="WCEW01000033">
    <property type="protein sequence ID" value="MTE91398.1"/>
    <property type="molecule type" value="Genomic_DNA"/>
</dbReference>
<comment type="caution">
    <text evidence="3">The sequence shown here is derived from an EMBL/GenBank/DDBJ whole genome shotgun (WGS) entry which is preliminary data.</text>
</comment>
<organism evidence="3 5">
    <name type="scientific">Escherichia coli</name>
    <dbReference type="NCBI Taxonomy" id="562"/>
    <lineage>
        <taxon>Bacteria</taxon>
        <taxon>Pseudomonadati</taxon>
        <taxon>Pseudomonadota</taxon>
        <taxon>Gammaproteobacteria</taxon>
        <taxon>Enterobacterales</taxon>
        <taxon>Enterobacteriaceae</taxon>
        <taxon>Escherichia</taxon>
    </lineage>
</organism>